<evidence type="ECO:0000256" key="1">
    <source>
        <dbReference type="ARBA" id="ARBA00000189"/>
    </source>
</evidence>
<dbReference type="EC" id="1.11.1.7" evidence="3 18"/>
<dbReference type="PANTHER" id="PTHR31517">
    <property type="match status" value="1"/>
</dbReference>
<dbReference type="FunFam" id="1.10.420.10:FF:000007">
    <property type="entry name" value="Peroxidase"/>
    <property type="match status" value="1"/>
</dbReference>
<dbReference type="EMBL" id="MVGT01002031">
    <property type="protein sequence ID" value="OVA10172.1"/>
    <property type="molecule type" value="Genomic_DNA"/>
</dbReference>
<feature type="chain" id="PRO_5011830430" description="Peroxidase" evidence="18">
    <location>
        <begin position="27"/>
        <end position="328"/>
    </location>
</feature>
<evidence type="ECO:0000256" key="2">
    <source>
        <dbReference type="ARBA" id="ARBA00002322"/>
    </source>
</evidence>
<dbReference type="GO" id="GO:0046872">
    <property type="term" value="F:metal ion binding"/>
    <property type="evidence" value="ECO:0007669"/>
    <property type="project" value="UniProtKB-UniRule"/>
</dbReference>
<dbReference type="Proteomes" id="UP000195402">
    <property type="component" value="Unassembled WGS sequence"/>
</dbReference>
<comment type="cofactor">
    <cofactor evidence="15 18">
        <name>Ca(2+)</name>
        <dbReference type="ChEBI" id="CHEBI:29108"/>
    </cofactor>
    <text evidence="15 18">Binds 2 calcium ions per subunit.</text>
</comment>
<organism evidence="20 21">
    <name type="scientific">Macleaya cordata</name>
    <name type="common">Five-seeded plume-poppy</name>
    <name type="synonym">Bocconia cordata</name>
    <dbReference type="NCBI Taxonomy" id="56857"/>
    <lineage>
        <taxon>Eukaryota</taxon>
        <taxon>Viridiplantae</taxon>
        <taxon>Streptophyta</taxon>
        <taxon>Embryophyta</taxon>
        <taxon>Tracheophyta</taxon>
        <taxon>Spermatophyta</taxon>
        <taxon>Magnoliopsida</taxon>
        <taxon>Ranunculales</taxon>
        <taxon>Papaveraceae</taxon>
        <taxon>Papaveroideae</taxon>
        <taxon>Macleaya</taxon>
    </lineage>
</organism>
<evidence type="ECO:0000256" key="8">
    <source>
        <dbReference type="ARBA" id="ARBA00023002"/>
    </source>
</evidence>
<feature type="active site" description="Proton acceptor" evidence="13">
    <location>
        <position position="68"/>
    </location>
</feature>
<dbReference type="InterPro" id="IPR000823">
    <property type="entry name" value="Peroxidase_pln"/>
</dbReference>
<keyword evidence="8 18" id="KW-0560">Oxidoreductase</keyword>
<evidence type="ECO:0000256" key="6">
    <source>
        <dbReference type="ARBA" id="ARBA00022723"/>
    </source>
</evidence>
<comment type="cofactor">
    <cofactor evidence="15 18">
        <name>heme b</name>
        <dbReference type="ChEBI" id="CHEBI:60344"/>
    </cofactor>
    <text evidence="15 18">Binds 1 heme b (iron(II)-protoporphyrin IX) group per subunit.</text>
</comment>
<dbReference type="FunFam" id="1.10.520.10:FF:000010">
    <property type="entry name" value="Peroxidase"/>
    <property type="match status" value="1"/>
</dbReference>
<dbReference type="FunCoup" id="A0A200QIB2">
    <property type="interactions" value="216"/>
</dbReference>
<comment type="function">
    <text evidence="2">Removal of H(2)O(2), oxidation of toxic reductants, biosynthesis and degradation of lignin, suberization, auxin catabolism, response to environmental stresses such as wounding, pathogen attack and oxidative stress. These functions might be dependent on each isozyme/isoform in each plant tissue.</text>
</comment>
<feature type="binding site" evidence="15">
    <location>
        <position position="72"/>
    </location>
    <ligand>
        <name>Ca(2+)</name>
        <dbReference type="ChEBI" id="CHEBI:29108"/>
        <label>1</label>
    </ligand>
</feature>
<keyword evidence="10" id="KW-0090">Biological rhythms</keyword>
<comment type="subcellular location">
    <subcellularLocation>
        <location evidence="18">Secreted</location>
    </subcellularLocation>
</comment>
<dbReference type="PRINTS" id="PR00461">
    <property type="entry name" value="PLPEROXIDASE"/>
</dbReference>
<keyword evidence="4 18" id="KW-0575">Peroxidase</keyword>
<evidence type="ECO:0000256" key="7">
    <source>
        <dbReference type="ARBA" id="ARBA00022729"/>
    </source>
</evidence>
<dbReference type="GO" id="GO:0005576">
    <property type="term" value="C:extracellular region"/>
    <property type="evidence" value="ECO:0007669"/>
    <property type="project" value="UniProtKB-SubCell"/>
</dbReference>
<dbReference type="PANTHER" id="PTHR31517:SF80">
    <property type="entry name" value="PEROXIDASE"/>
    <property type="match status" value="1"/>
</dbReference>
<accession>A0A200QIB2</accession>
<dbReference type="Gene3D" id="1.10.520.10">
    <property type="match status" value="1"/>
</dbReference>
<keyword evidence="18" id="KW-0964">Secreted</keyword>
<keyword evidence="11 17" id="KW-1015">Disulfide bond</keyword>
<keyword evidence="7 18" id="KW-0732">Signal</keyword>
<dbReference type="Pfam" id="PF00141">
    <property type="entry name" value="peroxidase"/>
    <property type="match status" value="1"/>
</dbReference>
<dbReference type="GO" id="GO:0048511">
    <property type="term" value="P:rhythmic process"/>
    <property type="evidence" value="ECO:0007669"/>
    <property type="project" value="UniProtKB-KW"/>
</dbReference>
<evidence type="ECO:0000256" key="5">
    <source>
        <dbReference type="ARBA" id="ARBA00022617"/>
    </source>
</evidence>
<dbReference type="OMA" id="DCRFVNS"/>
<evidence type="ECO:0000256" key="17">
    <source>
        <dbReference type="PIRSR" id="PIRSR600823-5"/>
    </source>
</evidence>
<evidence type="ECO:0000256" key="4">
    <source>
        <dbReference type="ARBA" id="ARBA00022559"/>
    </source>
</evidence>
<evidence type="ECO:0000259" key="19">
    <source>
        <dbReference type="PROSITE" id="PS50873"/>
    </source>
</evidence>
<evidence type="ECO:0000256" key="3">
    <source>
        <dbReference type="ARBA" id="ARBA00012313"/>
    </source>
</evidence>
<evidence type="ECO:0000256" key="14">
    <source>
        <dbReference type="PIRSR" id="PIRSR600823-2"/>
    </source>
</evidence>
<feature type="binding site" evidence="15">
    <location>
        <position position="252"/>
    </location>
    <ligand>
        <name>Ca(2+)</name>
        <dbReference type="ChEBI" id="CHEBI:29108"/>
        <label>2</label>
    </ligand>
</feature>
<dbReference type="InterPro" id="IPR033905">
    <property type="entry name" value="Secretory_peroxidase"/>
</dbReference>
<protein>
    <recommendedName>
        <fullName evidence="3 18">Peroxidase</fullName>
        <ecNumber evidence="3 18">1.11.1.7</ecNumber>
    </recommendedName>
</protein>
<dbReference type="InterPro" id="IPR002016">
    <property type="entry name" value="Haem_peroxidase"/>
</dbReference>
<dbReference type="GO" id="GO:0006979">
    <property type="term" value="P:response to oxidative stress"/>
    <property type="evidence" value="ECO:0007669"/>
    <property type="project" value="UniProtKB-UniRule"/>
</dbReference>
<feature type="binding site" description="axial binding residue" evidence="15">
    <location>
        <position position="194"/>
    </location>
    <ligand>
        <name>heme b</name>
        <dbReference type="ChEBI" id="CHEBI:60344"/>
    </ligand>
    <ligandPart>
        <name>Fe</name>
        <dbReference type="ChEBI" id="CHEBI:18248"/>
    </ligandPart>
</feature>
<evidence type="ECO:0000313" key="21">
    <source>
        <dbReference type="Proteomes" id="UP000195402"/>
    </source>
</evidence>
<evidence type="ECO:0000256" key="11">
    <source>
        <dbReference type="ARBA" id="ARBA00023157"/>
    </source>
</evidence>
<dbReference type="GO" id="GO:0020037">
    <property type="term" value="F:heme binding"/>
    <property type="evidence" value="ECO:0007669"/>
    <property type="project" value="UniProtKB-UniRule"/>
</dbReference>
<feature type="disulfide bond" evidence="17">
    <location>
        <begin position="70"/>
        <end position="75"/>
    </location>
</feature>
<evidence type="ECO:0000256" key="16">
    <source>
        <dbReference type="PIRSR" id="PIRSR600823-4"/>
    </source>
</evidence>
<feature type="disulfide bond" evidence="17">
    <location>
        <begin position="201"/>
        <end position="228"/>
    </location>
</feature>
<feature type="domain" description="Plant heme peroxidase family profile" evidence="19">
    <location>
        <begin position="27"/>
        <end position="324"/>
    </location>
</feature>
<feature type="binding site" evidence="15">
    <location>
        <position position="69"/>
    </location>
    <ligand>
        <name>Ca(2+)</name>
        <dbReference type="ChEBI" id="CHEBI:29108"/>
        <label>1</label>
    </ligand>
</feature>
<dbReference type="InterPro" id="IPR010255">
    <property type="entry name" value="Haem_peroxidase_sf"/>
</dbReference>
<keyword evidence="18" id="KW-0376">Hydrogen peroxide</keyword>
<keyword evidence="6 15" id="KW-0479">Metal-binding</keyword>
<comment type="caution">
    <text evidence="20">The sequence shown here is derived from an EMBL/GenBank/DDBJ whole genome shotgun (WGS) entry which is preliminary data.</text>
</comment>
<evidence type="ECO:0000256" key="9">
    <source>
        <dbReference type="ARBA" id="ARBA00023004"/>
    </source>
</evidence>
<feature type="binding site" evidence="14">
    <location>
        <position position="164"/>
    </location>
    <ligand>
        <name>substrate</name>
    </ligand>
</feature>
<feature type="binding site" evidence="15">
    <location>
        <position position="76"/>
    </location>
    <ligand>
        <name>Ca(2+)</name>
        <dbReference type="ChEBI" id="CHEBI:29108"/>
        <label>1</label>
    </ligand>
</feature>
<keyword evidence="21" id="KW-1185">Reference proteome</keyword>
<dbReference type="PROSITE" id="PS50873">
    <property type="entry name" value="PEROXIDASE_4"/>
    <property type="match status" value="1"/>
</dbReference>
<dbReference type="STRING" id="56857.A0A200QIB2"/>
<evidence type="ECO:0000256" key="13">
    <source>
        <dbReference type="PIRSR" id="PIRSR600823-1"/>
    </source>
</evidence>
<evidence type="ECO:0000313" key="20">
    <source>
        <dbReference type="EMBL" id="OVA10172.1"/>
    </source>
</evidence>
<feature type="disulfide bond" evidence="17">
    <location>
        <begin position="122"/>
        <end position="320"/>
    </location>
</feature>
<dbReference type="CDD" id="cd00693">
    <property type="entry name" value="secretory_peroxidase"/>
    <property type="match status" value="1"/>
</dbReference>
<comment type="similarity">
    <text evidence="18">Belongs to the peroxidase family. Classical plant (class III) peroxidase subfamily.</text>
</comment>
<dbReference type="InParanoid" id="A0A200QIB2"/>
<reference evidence="20 21" key="1">
    <citation type="journal article" date="2017" name="Mol. Plant">
        <title>The Genome of Medicinal Plant Macleaya cordata Provides New Insights into Benzylisoquinoline Alkaloids Metabolism.</title>
        <authorList>
            <person name="Liu X."/>
            <person name="Liu Y."/>
            <person name="Huang P."/>
            <person name="Ma Y."/>
            <person name="Qing Z."/>
            <person name="Tang Q."/>
            <person name="Cao H."/>
            <person name="Cheng P."/>
            <person name="Zheng Y."/>
            <person name="Yuan Z."/>
            <person name="Zhou Y."/>
            <person name="Liu J."/>
            <person name="Tang Z."/>
            <person name="Zhuo Y."/>
            <person name="Zhang Y."/>
            <person name="Yu L."/>
            <person name="Huang J."/>
            <person name="Yang P."/>
            <person name="Peng Q."/>
            <person name="Zhang J."/>
            <person name="Jiang W."/>
            <person name="Zhang Z."/>
            <person name="Lin K."/>
            <person name="Ro D.K."/>
            <person name="Chen X."/>
            <person name="Xiong X."/>
            <person name="Shang Y."/>
            <person name="Huang S."/>
            <person name="Zeng J."/>
        </authorList>
    </citation>
    <scope>NUCLEOTIDE SEQUENCE [LARGE SCALE GENOMIC DNA]</scope>
    <source>
        <strain evidence="21">cv. BLH2017</strain>
        <tissue evidence="20">Root</tissue>
    </source>
</reference>
<feature type="signal peptide" evidence="18">
    <location>
        <begin position="1"/>
        <end position="26"/>
    </location>
</feature>
<evidence type="ECO:0000256" key="10">
    <source>
        <dbReference type="ARBA" id="ARBA00023108"/>
    </source>
</evidence>
<proteinExistence type="inferred from homology"/>
<dbReference type="AlphaFoldDB" id="A0A200QIB2"/>
<feature type="binding site" evidence="15">
    <location>
        <position position="78"/>
    </location>
    <ligand>
        <name>Ca(2+)</name>
        <dbReference type="ChEBI" id="CHEBI:29108"/>
        <label>1</label>
    </ligand>
</feature>
<feature type="site" description="Transition state stabilizer" evidence="16">
    <location>
        <position position="64"/>
    </location>
</feature>
<dbReference type="OrthoDB" id="2113341at2759"/>
<keyword evidence="15 18" id="KW-0106">Calcium</keyword>
<dbReference type="GO" id="GO:0042744">
    <property type="term" value="P:hydrogen peroxide catabolic process"/>
    <property type="evidence" value="ECO:0007669"/>
    <property type="project" value="UniProtKB-KW"/>
</dbReference>
<evidence type="ECO:0000256" key="18">
    <source>
        <dbReference type="RuleBase" id="RU362060"/>
    </source>
</evidence>
<dbReference type="PRINTS" id="PR00458">
    <property type="entry name" value="PEROXIDASE"/>
</dbReference>
<feature type="binding site" evidence="15">
    <location>
        <position position="247"/>
    </location>
    <ligand>
        <name>Ca(2+)</name>
        <dbReference type="ChEBI" id="CHEBI:29108"/>
        <label>2</label>
    </ligand>
</feature>
<evidence type="ECO:0000256" key="12">
    <source>
        <dbReference type="ARBA" id="ARBA00023180"/>
    </source>
</evidence>
<keyword evidence="5 18" id="KW-0349">Heme</keyword>
<gene>
    <name evidence="20" type="ORF">BVC80_1591g85</name>
</gene>
<dbReference type="Gene3D" id="1.10.420.10">
    <property type="entry name" value="Peroxidase, domain 2"/>
    <property type="match status" value="1"/>
</dbReference>
<feature type="disulfide bond" evidence="17">
    <location>
        <begin position="37"/>
        <end position="116"/>
    </location>
</feature>
<dbReference type="SUPFAM" id="SSF48113">
    <property type="entry name" value="Heme-dependent peroxidases"/>
    <property type="match status" value="1"/>
</dbReference>
<feature type="binding site" evidence="15">
    <location>
        <position position="90"/>
    </location>
    <ligand>
        <name>Ca(2+)</name>
        <dbReference type="ChEBI" id="CHEBI:29108"/>
        <label>1</label>
    </ligand>
</feature>
<feature type="binding site" evidence="15">
    <location>
        <position position="244"/>
    </location>
    <ligand>
        <name>Ca(2+)</name>
        <dbReference type="ChEBI" id="CHEBI:29108"/>
        <label>2</label>
    </ligand>
</feature>
<dbReference type="GO" id="GO:0140825">
    <property type="term" value="F:lactoperoxidase activity"/>
    <property type="evidence" value="ECO:0007669"/>
    <property type="project" value="UniProtKB-EC"/>
</dbReference>
<evidence type="ECO:0000256" key="15">
    <source>
        <dbReference type="PIRSR" id="PIRSR600823-3"/>
    </source>
</evidence>
<name>A0A200QIB2_MACCD</name>
<sequence length="328" mass="36784">MDVPSSSPSFIILLFSLILLFHAGESDLRLNYYSESCPRAEEIVKEEVIKLYKKHGNTAVSWVRNLFHDCMVKSCDASLLLETANSIVSEKTSQRSFGMRNFKYVNTIKEALESECPMTVSCADVVALSARDGVVMLGGPSMSMRTGRRDSWESHSAVIEDFIPNHNDTMPLVLSRFQSIGIDAEGVVALMGAHSVGRVHCVNLVHRLYPEIDPTLDPEYAEYLRGRCPSPEPDPTAVEYARNDRETPMIIDNMYYKHLLNHKGLLLVDQQLVSDPTTSPFIEKMASDNGYFHDQFSRALLLLSENNPLIDDEGEIRKDCRFVNTGSG</sequence>
<keyword evidence="12" id="KW-0325">Glycoprotein</keyword>
<comment type="catalytic activity">
    <reaction evidence="1 18">
        <text>2 a phenolic donor + H2O2 = 2 a phenolic radical donor + 2 H2O</text>
        <dbReference type="Rhea" id="RHEA:56136"/>
        <dbReference type="ChEBI" id="CHEBI:15377"/>
        <dbReference type="ChEBI" id="CHEBI:16240"/>
        <dbReference type="ChEBI" id="CHEBI:139520"/>
        <dbReference type="ChEBI" id="CHEBI:139521"/>
        <dbReference type="EC" id="1.11.1.7"/>
    </reaction>
</comment>
<keyword evidence="9 15" id="KW-0408">Iron</keyword>